<accession>A0ABQ0SCV9</accession>
<gene>
    <name evidence="1" type="ORF">GHA01_08720</name>
</gene>
<sequence length="66" mass="7393">MHVIANMAGRNMAAVYINDIAPAPSGRKGRDMAISPQFSSLSDWELKWTLFITYETDISVYVSKIL</sequence>
<keyword evidence="2" id="KW-1185">Reference proteome</keyword>
<name>A0ABQ0SCV9_NOVHA</name>
<proteinExistence type="predicted"/>
<reference evidence="1 2" key="1">
    <citation type="submission" date="2019-06" db="EMBL/GenBank/DDBJ databases">
        <title>Whole genome shotgun sequence of Komagataeibacter hansenii NBRC 14820.</title>
        <authorList>
            <person name="Hosoyama A."/>
            <person name="Uohara A."/>
            <person name="Ohji S."/>
            <person name="Ichikawa N."/>
        </authorList>
    </citation>
    <scope>NUCLEOTIDE SEQUENCE [LARGE SCALE GENOMIC DNA]</scope>
    <source>
        <strain evidence="1 2">NBRC 14820</strain>
    </source>
</reference>
<organism evidence="1 2">
    <name type="scientific">Novacetimonas hansenii</name>
    <name type="common">Komagataeibacter hansenii</name>
    <dbReference type="NCBI Taxonomy" id="436"/>
    <lineage>
        <taxon>Bacteria</taxon>
        <taxon>Pseudomonadati</taxon>
        <taxon>Pseudomonadota</taxon>
        <taxon>Alphaproteobacteria</taxon>
        <taxon>Acetobacterales</taxon>
        <taxon>Acetobacteraceae</taxon>
        <taxon>Novacetimonas</taxon>
    </lineage>
</organism>
<dbReference type="Proteomes" id="UP000319478">
    <property type="component" value="Unassembled WGS sequence"/>
</dbReference>
<comment type="caution">
    <text evidence="1">The sequence shown here is derived from an EMBL/GenBank/DDBJ whole genome shotgun (WGS) entry which is preliminary data.</text>
</comment>
<evidence type="ECO:0000313" key="1">
    <source>
        <dbReference type="EMBL" id="GEC63023.1"/>
    </source>
</evidence>
<protein>
    <submittedName>
        <fullName evidence="1">Uncharacterized protein</fullName>
    </submittedName>
</protein>
<evidence type="ECO:0000313" key="2">
    <source>
        <dbReference type="Proteomes" id="UP000319478"/>
    </source>
</evidence>
<dbReference type="RefSeq" id="WP_003622224.1">
    <property type="nucleotide sequence ID" value="NZ_BJNN01000051.1"/>
</dbReference>
<dbReference type="EMBL" id="BJNN01000051">
    <property type="protein sequence ID" value="GEC63023.1"/>
    <property type="molecule type" value="Genomic_DNA"/>
</dbReference>